<dbReference type="OrthoDB" id="1939276at2759"/>
<dbReference type="PaxDb" id="4097-A0A1S4DDZ8"/>
<dbReference type="KEGG" id="nta:107828705"/>
<evidence type="ECO:0000313" key="2">
    <source>
        <dbReference type="RefSeq" id="XP_016511557.1"/>
    </source>
</evidence>
<evidence type="ECO:0008006" key="4">
    <source>
        <dbReference type="Google" id="ProtNLM"/>
    </source>
</evidence>
<name>A0A1S4DDZ8_TOBAC</name>
<gene>
    <name evidence="2 3" type="primary">LOC107828705</name>
</gene>
<dbReference type="RefSeq" id="XP_016511557.1">
    <property type="nucleotide sequence ID" value="XM_016656071.1"/>
</dbReference>
<reference evidence="2 3" key="2">
    <citation type="submission" date="2025-04" db="UniProtKB">
        <authorList>
            <consortium name="RefSeq"/>
        </authorList>
    </citation>
    <scope>IDENTIFICATION</scope>
</reference>
<proteinExistence type="predicted"/>
<dbReference type="GeneID" id="107828705"/>
<organism evidence="3">
    <name type="scientific">Nicotiana tabacum</name>
    <name type="common">Common tobacco</name>
    <dbReference type="NCBI Taxonomy" id="4097"/>
    <lineage>
        <taxon>Eukaryota</taxon>
        <taxon>Viridiplantae</taxon>
        <taxon>Streptophyta</taxon>
        <taxon>Embryophyta</taxon>
        <taxon>Tracheophyta</taxon>
        <taxon>Spermatophyta</taxon>
        <taxon>Magnoliopsida</taxon>
        <taxon>eudicotyledons</taxon>
        <taxon>Gunneridae</taxon>
        <taxon>Pentapetalae</taxon>
        <taxon>asterids</taxon>
        <taxon>lamiids</taxon>
        <taxon>Solanales</taxon>
        <taxon>Solanaceae</taxon>
        <taxon>Nicotianoideae</taxon>
        <taxon>Nicotianeae</taxon>
        <taxon>Nicotiana</taxon>
    </lineage>
</organism>
<evidence type="ECO:0000313" key="3">
    <source>
        <dbReference type="RefSeq" id="XP_016511558.1"/>
    </source>
</evidence>
<dbReference type="AlphaFoldDB" id="A0A1S4DDZ8"/>
<protein>
    <recommendedName>
        <fullName evidence="4">FBD domain-containing protein</fullName>
    </recommendedName>
</protein>
<dbReference type="RefSeq" id="XP_016511558.1">
    <property type="nucleotide sequence ID" value="XM_016656072.1"/>
</dbReference>
<reference key="1">
    <citation type="journal article" date="2014" name="Nat. Commun.">
        <title>The tobacco genome sequence and its comparison with those of tomato and potato.</title>
        <authorList>
            <person name="Sierro N."/>
            <person name="Battey J.N."/>
            <person name="Ouadi S."/>
            <person name="Bakaher N."/>
            <person name="Bovet L."/>
            <person name="Willig A."/>
            <person name="Goepfert S."/>
            <person name="Peitsch M.C."/>
            <person name="Ivanov N.V."/>
        </authorList>
    </citation>
    <scope>NUCLEOTIDE SEQUENCE [LARGE SCALE GENOMIC DNA]</scope>
    <source>
        <strain>cv. TN90</strain>
    </source>
</reference>
<evidence type="ECO:0000313" key="1">
    <source>
        <dbReference type="Proteomes" id="UP000790787"/>
    </source>
</evidence>
<dbReference type="Proteomes" id="UP000790787">
    <property type="component" value="Chromosome 20"/>
</dbReference>
<keyword evidence="1" id="KW-1185">Reference proteome</keyword>
<sequence length="201" mass="23421">MLQLDGVQLPELKCKYLTLKLYITKCNLYEVASLLRASPHVKTLNIDMEVDLEANIVHIKENCRYESCYLRQGDNIDLESWISNYAFPSLKSVNIICSTGMCQMEQHDKLFELSEFLLKNAMVLEKFVIIAKRTHCCYCLKNCVSQYSSGLAAKLLGCPRPSTNFTMIFAESDFPRAQRSWFCFFGHQRWCFIFDLLIYCW</sequence>
<accession>A0A1S4DDZ8</accession>